<dbReference type="PANTHER" id="PTHR15020">
    <property type="entry name" value="FLAVIN REDUCTASE-RELATED"/>
    <property type="match status" value="1"/>
</dbReference>
<organism evidence="2 3">
    <name type="scientific">Hyella patelloides LEGE 07179</name>
    <dbReference type="NCBI Taxonomy" id="945734"/>
    <lineage>
        <taxon>Bacteria</taxon>
        <taxon>Bacillati</taxon>
        <taxon>Cyanobacteriota</taxon>
        <taxon>Cyanophyceae</taxon>
        <taxon>Pleurocapsales</taxon>
        <taxon>Hyellaceae</taxon>
        <taxon>Hyella</taxon>
    </lineage>
</organism>
<proteinExistence type="predicted"/>
<evidence type="ECO:0000259" key="1">
    <source>
        <dbReference type="Pfam" id="PF13460"/>
    </source>
</evidence>
<dbReference type="AlphaFoldDB" id="A0A563W4Z0"/>
<sequence>MLNTDLILVAGATGGVGQLVVAKLLDNNVSVRALTRERDKARKMFNERVEIVVGDIRYPDTLASATQDVTQIICCTGTTAFPSGRWDFSNLFQPKNTPQEVDGEGVENLVATAPKSLKRFVFVSSCGVLRKDSLPFNILNTFGVLDAKLQGERAIKTSGLPYTIIRPARLIDGPYTSYDLNTLLQAKTDGKKAVVISTGDTLNGETSRIDVANACVECLNYENTINKAFELINSGEKSVETNWANLFESI</sequence>
<keyword evidence="3" id="KW-1185">Reference proteome</keyword>
<gene>
    <name evidence="2" type="ORF">H1P_890014</name>
</gene>
<accession>A0A563W4Z0</accession>
<reference evidence="2 3" key="1">
    <citation type="submission" date="2019-01" db="EMBL/GenBank/DDBJ databases">
        <authorList>
            <person name="Brito A."/>
        </authorList>
    </citation>
    <scope>NUCLEOTIDE SEQUENCE [LARGE SCALE GENOMIC DNA]</scope>
    <source>
        <strain evidence="2">1</strain>
    </source>
</reference>
<dbReference type="InterPro" id="IPR016040">
    <property type="entry name" value="NAD(P)-bd_dom"/>
</dbReference>
<dbReference type="Proteomes" id="UP000320055">
    <property type="component" value="Unassembled WGS sequence"/>
</dbReference>
<evidence type="ECO:0000313" key="2">
    <source>
        <dbReference type="EMBL" id="VEP18744.1"/>
    </source>
</evidence>
<dbReference type="SUPFAM" id="SSF51735">
    <property type="entry name" value="NAD(P)-binding Rossmann-fold domains"/>
    <property type="match status" value="1"/>
</dbReference>
<dbReference type="CDD" id="cd05243">
    <property type="entry name" value="SDR_a5"/>
    <property type="match status" value="1"/>
</dbReference>
<feature type="domain" description="NAD(P)-binding" evidence="1">
    <location>
        <begin position="11"/>
        <end position="220"/>
    </location>
</feature>
<dbReference type="Pfam" id="PF13460">
    <property type="entry name" value="NAD_binding_10"/>
    <property type="match status" value="1"/>
</dbReference>
<dbReference type="PANTHER" id="PTHR15020:SF50">
    <property type="entry name" value="UPF0659 PROTEIN YMR090W"/>
    <property type="match status" value="1"/>
</dbReference>
<name>A0A563W4Z0_9CYAN</name>
<protein>
    <recommendedName>
        <fullName evidence="1">NAD(P)-binding domain-containing protein</fullName>
    </recommendedName>
</protein>
<dbReference type="EMBL" id="CAACVJ010000697">
    <property type="protein sequence ID" value="VEP18744.1"/>
    <property type="molecule type" value="Genomic_DNA"/>
</dbReference>
<dbReference type="Gene3D" id="3.40.50.720">
    <property type="entry name" value="NAD(P)-binding Rossmann-like Domain"/>
    <property type="match status" value="1"/>
</dbReference>
<evidence type="ECO:0000313" key="3">
    <source>
        <dbReference type="Proteomes" id="UP000320055"/>
    </source>
</evidence>
<dbReference type="InterPro" id="IPR036291">
    <property type="entry name" value="NAD(P)-bd_dom_sf"/>
</dbReference>